<keyword evidence="6" id="KW-1185">Reference proteome</keyword>
<dbReference type="Gene3D" id="1.10.443.10">
    <property type="entry name" value="Intergrase catalytic core"/>
    <property type="match status" value="1"/>
</dbReference>
<organism evidence="5 6">
    <name type="scientific">Alteromonas genovensis</name>
    <dbReference type="NCBI Taxonomy" id="471225"/>
    <lineage>
        <taxon>Bacteria</taxon>
        <taxon>Pseudomonadati</taxon>
        <taxon>Pseudomonadota</taxon>
        <taxon>Gammaproteobacteria</taxon>
        <taxon>Alteromonadales</taxon>
        <taxon>Alteromonadaceae</taxon>
        <taxon>Alteromonas/Salinimonas group</taxon>
        <taxon>Alteromonas</taxon>
    </lineage>
</organism>
<keyword evidence="2" id="KW-0238">DNA-binding</keyword>
<evidence type="ECO:0000256" key="1">
    <source>
        <dbReference type="ARBA" id="ARBA00022908"/>
    </source>
</evidence>
<dbReference type="GO" id="GO:0006310">
    <property type="term" value="P:DNA recombination"/>
    <property type="evidence" value="ECO:0007669"/>
    <property type="project" value="UniProtKB-KW"/>
</dbReference>
<dbReference type="RefSeq" id="WP_163105699.1">
    <property type="nucleotide sequence ID" value="NZ_JAAAWO010000003.1"/>
</dbReference>
<dbReference type="GO" id="GO:0015074">
    <property type="term" value="P:DNA integration"/>
    <property type="evidence" value="ECO:0007669"/>
    <property type="project" value="UniProtKB-KW"/>
</dbReference>
<dbReference type="PANTHER" id="PTHR30349">
    <property type="entry name" value="PHAGE INTEGRASE-RELATED"/>
    <property type="match status" value="1"/>
</dbReference>
<sequence>MLDKAVLKLLIDDLGGVNLSNHGKVIRFAKRVKGKPIRINLGDATFNGAVSSAKRSKELIIANECDLITEKTRCEKRSSVRITVKDVCADYQSNELVGLKPATIKGYKTLLNRLVKHFNHIPLEKLNHYDVESWVTSNLDNSALSWKTIKETLWMLEQIISRAKLMNITLVNQGAVDFKKLKKYLSRFEQQEKTVDDTKTLSVDDLQTLEALSHEELLQHNLHIIRDSALLTAKSVATRSGEARAIALEDVLRDENGDYKINVVRSLVLEQFKQPKTYNKCLSVVDVFDVAKLYLERLIDDAQGYSSRQLEVLNQNNEVELQSVTPLVINPATGNPYTEKEYRKEFYRLQEYAGIEEPIPPKQLRHTAVKTFQDAGVAVEDFCKQLTHANHSTTIKFYAGAVQLRNSPEKTKMINIKLDNLWSTENKPLEKNRLKKKEKCRQPTVPMRINLDNKQKLKAWESIHSVVIERQPKLIHLPNSP</sequence>
<dbReference type="AlphaFoldDB" id="A0A6N9TFB0"/>
<evidence type="ECO:0000259" key="4">
    <source>
        <dbReference type="PROSITE" id="PS51898"/>
    </source>
</evidence>
<feature type="domain" description="Tyr recombinase" evidence="4">
    <location>
        <begin position="196"/>
        <end position="413"/>
    </location>
</feature>
<dbReference type="GO" id="GO:0003677">
    <property type="term" value="F:DNA binding"/>
    <property type="evidence" value="ECO:0007669"/>
    <property type="project" value="UniProtKB-KW"/>
</dbReference>
<dbReference type="EMBL" id="JAAAWO010000003">
    <property type="protein sequence ID" value="NDW15162.1"/>
    <property type="molecule type" value="Genomic_DNA"/>
</dbReference>
<proteinExistence type="predicted"/>
<dbReference type="SUPFAM" id="SSF56349">
    <property type="entry name" value="DNA breaking-rejoining enzymes"/>
    <property type="match status" value="1"/>
</dbReference>
<evidence type="ECO:0000313" key="6">
    <source>
        <dbReference type="Proteomes" id="UP000471381"/>
    </source>
</evidence>
<dbReference type="InterPro" id="IPR002104">
    <property type="entry name" value="Integrase_catalytic"/>
</dbReference>
<keyword evidence="1" id="KW-0229">DNA integration</keyword>
<dbReference type="InterPro" id="IPR050090">
    <property type="entry name" value="Tyrosine_recombinase_XerCD"/>
</dbReference>
<dbReference type="InterPro" id="IPR010998">
    <property type="entry name" value="Integrase_recombinase_N"/>
</dbReference>
<protein>
    <submittedName>
        <fullName evidence="5">Tyrosine-type recombinase/integrase</fullName>
    </submittedName>
</protein>
<reference evidence="5 6" key="1">
    <citation type="submission" date="2020-01" db="EMBL/GenBank/DDBJ databases">
        <title>Genomes of bacteria type strains.</title>
        <authorList>
            <person name="Chen J."/>
            <person name="Zhu S."/>
            <person name="Yang J."/>
        </authorList>
    </citation>
    <scope>NUCLEOTIDE SEQUENCE [LARGE SCALE GENOMIC DNA]</scope>
    <source>
        <strain evidence="5 6">LMG 24078</strain>
    </source>
</reference>
<keyword evidence="3" id="KW-0233">DNA recombination</keyword>
<evidence type="ECO:0000256" key="2">
    <source>
        <dbReference type="ARBA" id="ARBA00023125"/>
    </source>
</evidence>
<name>A0A6N9TFB0_9ALTE</name>
<dbReference type="InterPro" id="IPR013762">
    <property type="entry name" value="Integrase-like_cat_sf"/>
</dbReference>
<dbReference type="Proteomes" id="UP000471381">
    <property type="component" value="Unassembled WGS sequence"/>
</dbReference>
<dbReference type="Gene3D" id="1.10.150.130">
    <property type="match status" value="1"/>
</dbReference>
<evidence type="ECO:0000256" key="3">
    <source>
        <dbReference type="ARBA" id="ARBA00023172"/>
    </source>
</evidence>
<dbReference type="PROSITE" id="PS51898">
    <property type="entry name" value="TYR_RECOMBINASE"/>
    <property type="match status" value="1"/>
</dbReference>
<dbReference type="Pfam" id="PF00589">
    <property type="entry name" value="Phage_integrase"/>
    <property type="match status" value="1"/>
</dbReference>
<accession>A0A6N9TFB0</accession>
<gene>
    <name evidence="5" type="ORF">GTQ48_06475</name>
</gene>
<comment type="caution">
    <text evidence="5">The sequence shown here is derived from an EMBL/GenBank/DDBJ whole genome shotgun (WGS) entry which is preliminary data.</text>
</comment>
<dbReference type="InterPro" id="IPR011010">
    <property type="entry name" value="DNA_brk_join_enz"/>
</dbReference>
<evidence type="ECO:0000313" key="5">
    <source>
        <dbReference type="EMBL" id="NDW15162.1"/>
    </source>
</evidence>